<protein>
    <recommendedName>
        <fullName evidence="9">Metalloprotease</fullName>
    </recommendedName>
</protein>
<feature type="region of interest" description="Disordered" evidence="5">
    <location>
        <begin position="1"/>
        <end position="23"/>
    </location>
</feature>
<evidence type="ECO:0000256" key="6">
    <source>
        <dbReference type="SAM" id="Phobius"/>
    </source>
</evidence>
<dbReference type="Pfam" id="PF04228">
    <property type="entry name" value="Zn_peptidase"/>
    <property type="match status" value="1"/>
</dbReference>
<evidence type="ECO:0000313" key="7">
    <source>
        <dbReference type="EMBL" id="RWY42209.1"/>
    </source>
</evidence>
<feature type="transmembrane region" description="Helical" evidence="6">
    <location>
        <begin position="21"/>
        <end position="43"/>
    </location>
</feature>
<evidence type="ECO:0000256" key="1">
    <source>
        <dbReference type="ARBA" id="ARBA00004167"/>
    </source>
</evidence>
<name>A0A3S3WQ57_9RHOB</name>
<evidence type="ECO:0000256" key="3">
    <source>
        <dbReference type="ARBA" id="ARBA00022989"/>
    </source>
</evidence>
<evidence type="ECO:0008006" key="9">
    <source>
        <dbReference type="Google" id="ProtNLM"/>
    </source>
</evidence>
<evidence type="ECO:0000256" key="2">
    <source>
        <dbReference type="ARBA" id="ARBA00022692"/>
    </source>
</evidence>
<evidence type="ECO:0000256" key="4">
    <source>
        <dbReference type="ARBA" id="ARBA00023136"/>
    </source>
</evidence>
<gene>
    <name evidence="7" type="ORF">EP867_07455</name>
</gene>
<keyword evidence="3 6" id="KW-1133">Transmembrane helix</keyword>
<comment type="subcellular location">
    <subcellularLocation>
        <location evidence="1">Membrane</location>
        <topology evidence="1">Single-pass membrane protein</topology>
    </subcellularLocation>
</comment>
<sequence>MRFGGQRQSRNVEDRRGRGGMRGGAVGGVSGVALLAVLAIGYFTGIDVTPLLNGMQGGGGGQVTESRPLSEQEQQVGQWVSQVLGTTEDVWTARFQQELGQRYSPPTLVLFSDVTQSPCGGASGATGPFYCPADKKAYLDTAFFVTLSRELGAPGELAAAYVIAHEVAHHVQNELGILGQVNQARARSSEVQSNKLSVRTELQADCLSGVWAKSVNSLLKPGDIEQAINAARQIGDDTLQARAGRVPQPHTFSHGSSAQRASWFTRGYEAGKMEVCDTFNTDRL</sequence>
<dbReference type="EMBL" id="SBLC01000008">
    <property type="protein sequence ID" value="RWY42209.1"/>
    <property type="molecule type" value="Genomic_DNA"/>
</dbReference>
<dbReference type="RefSeq" id="WP_128487743.1">
    <property type="nucleotide sequence ID" value="NZ_JBHLXB010000056.1"/>
</dbReference>
<keyword evidence="8" id="KW-1185">Reference proteome</keyword>
<dbReference type="GO" id="GO:0016020">
    <property type="term" value="C:membrane"/>
    <property type="evidence" value="ECO:0007669"/>
    <property type="project" value="UniProtKB-SubCell"/>
</dbReference>
<proteinExistence type="predicted"/>
<dbReference type="PANTHER" id="PTHR30168:SF0">
    <property type="entry name" value="INNER MEMBRANE PROTEIN"/>
    <property type="match status" value="1"/>
</dbReference>
<dbReference type="OrthoDB" id="9774900at2"/>
<dbReference type="Proteomes" id="UP000287168">
    <property type="component" value="Unassembled WGS sequence"/>
</dbReference>
<organism evidence="7 8">
    <name type="scientific">Falsigemmobacter intermedius</name>
    <dbReference type="NCBI Taxonomy" id="1553448"/>
    <lineage>
        <taxon>Bacteria</taxon>
        <taxon>Pseudomonadati</taxon>
        <taxon>Pseudomonadota</taxon>
        <taxon>Alphaproteobacteria</taxon>
        <taxon>Rhodobacterales</taxon>
        <taxon>Paracoccaceae</taxon>
        <taxon>Falsigemmobacter</taxon>
    </lineage>
</organism>
<dbReference type="PANTHER" id="PTHR30168">
    <property type="entry name" value="PUTATIVE MEMBRANE PROTEIN YPFJ"/>
    <property type="match status" value="1"/>
</dbReference>
<keyword evidence="2 6" id="KW-0812">Transmembrane</keyword>
<comment type="caution">
    <text evidence="7">The sequence shown here is derived from an EMBL/GenBank/DDBJ whole genome shotgun (WGS) entry which is preliminary data.</text>
</comment>
<evidence type="ECO:0000256" key="5">
    <source>
        <dbReference type="SAM" id="MobiDB-lite"/>
    </source>
</evidence>
<evidence type="ECO:0000313" key="8">
    <source>
        <dbReference type="Proteomes" id="UP000287168"/>
    </source>
</evidence>
<accession>A0A3S3WQ57</accession>
<reference evidence="7 8" key="1">
    <citation type="journal article" date="2015" name="Int. J. Syst. Evol. Microbiol.">
        <title>Gemmobacter intermedius sp. nov., isolated from a white stork (Ciconia ciconia).</title>
        <authorList>
            <person name="Kampfer P."/>
            <person name="Jerzak L."/>
            <person name="Wilharm G."/>
            <person name="Golke J."/>
            <person name="Busse H.J."/>
            <person name="Glaeser S.P."/>
        </authorList>
    </citation>
    <scope>NUCLEOTIDE SEQUENCE [LARGE SCALE GENOMIC DNA]</scope>
    <source>
        <strain evidence="7 8">119/4</strain>
    </source>
</reference>
<dbReference type="AlphaFoldDB" id="A0A3S3WQ57"/>
<dbReference type="InterPro" id="IPR007343">
    <property type="entry name" value="Uncharacterised_pept_Zn_put"/>
</dbReference>
<keyword evidence="4 6" id="KW-0472">Membrane</keyword>